<proteinExistence type="predicted"/>
<dbReference type="EMBL" id="UYRR01041163">
    <property type="protein sequence ID" value="VDK80627.1"/>
    <property type="molecule type" value="Genomic_DNA"/>
</dbReference>
<dbReference type="WBParaSite" id="ASIM_0002151601-mRNA-1">
    <property type="protein sequence ID" value="ASIM_0002151601-mRNA-1"/>
    <property type="gene ID" value="ASIM_0002151601"/>
</dbReference>
<evidence type="ECO:0000313" key="2">
    <source>
        <dbReference type="Proteomes" id="UP000267096"/>
    </source>
</evidence>
<accession>A0A0M3KKI6</accession>
<evidence type="ECO:0000313" key="3">
    <source>
        <dbReference type="WBParaSite" id="ASIM_0002151601-mRNA-1"/>
    </source>
</evidence>
<name>A0A0M3KKI6_ANISI</name>
<reference evidence="1 2" key="2">
    <citation type="submission" date="2018-11" db="EMBL/GenBank/DDBJ databases">
        <authorList>
            <consortium name="Pathogen Informatics"/>
        </authorList>
    </citation>
    <scope>NUCLEOTIDE SEQUENCE [LARGE SCALE GENOMIC DNA]</scope>
</reference>
<dbReference type="Proteomes" id="UP000267096">
    <property type="component" value="Unassembled WGS sequence"/>
</dbReference>
<sequence length="86" mass="10407">MILSLTSKRLMNQLACRFCANNEFVHVVDPLLDLRHRFNDKQQLRTMLKARRFDVNVDDVEAKYQRWWKAYECVCADQLKVIDRYL</sequence>
<organism evidence="3">
    <name type="scientific">Anisakis simplex</name>
    <name type="common">Herring worm</name>
    <dbReference type="NCBI Taxonomy" id="6269"/>
    <lineage>
        <taxon>Eukaryota</taxon>
        <taxon>Metazoa</taxon>
        <taxon>Ecdysozoa</taxon>
        <taxon>Nematoda</taxon>
        <taxon>Chromadorea</taxon>
        <taxon>Rhabditida</taxon>
        <taxon>Spirurina</taxon>
        <taxon>Ascaridomorpha</taxon>
        <taxon>Ascaridoidea</taxon>
        <taxon>Anisakidae</taxon>
        <taxon>Anisakis</taxon>
        <taxon>Anisakis simplex complex</taxon>
    </lineage>
</organism>
<dbReference type="OrthoDB" id="24683at2759"/>
<evidence type="ECO:0000313" key="1">
    <source>
        <dbReference type="EMBL" id="VDK80627.1"/>
    </source>
</evidence>
<gene>
    <name evidence="1" type="ORF">ASIM_LOCUS20884</name>
</gene>
<protein>
    <submittedName>
        <fullName evidence="3">Transposase</fullName>
    </submittedName>
</protein>
<reference evidence="3" key="1">
    <citation type="submission" date="2017-02" db="UniProtKB">
        <authorList>
            <consortium name="WormBaseParasite"/>
        </authorList>
    </citation>
    <scope>IDENTIFICATION</scope>
</reference>
<dbReference type="AlphaFoldDB" id="A0A0M3KKI6"/>
<keyword evidence="2" id="KW-1185">Reference proteome</keyword>